<feature type="region of interest" description="Disordered" evidence="1">
    <location>
        <begin position="219"/>
        <end position="240"/>
    </location>
</feature>
<accession>A0ABN6P6N5</accession>
<feature type="domain" description="Methyltransferase FkbM" evidence="2">
    <location>
        <begin position="264"/>
        <end position="427"/>
    </location>
</feature>
<dbReference type="EMBL" id="AP025637">
    <property type="protein sequence ID" value="BDG72980.1"/>
    <property type="molecule type" value="Genomic_DNA"/>
</dbReference>
<evidence type="ECO:0000313" key="3">
    <source>
        <dbReference type="EMBL" id="BDG72980.1"/>
    </source>
</evidence>
<feature type="domain" description="Methyltransferase FkbM" evidence="2">
    <location>
        <begin position="20"/>
        <end position="194"/>
    </location>
</feature>
<dbReference type="Proteomes" id="UP000831327">
    <property type="component" value="Chromosome"/>
</dbReference>
<dbReference type="InterPro" id="IPR006342">
    <property type="entry name" value="FkbM_mtfrase"/>
</dbReference>
<sequence length="446" mass="49209">MALSPAMMQIDKSPRAIVHVGAHLGQEIGRYLALKPEIIVWIEADPDVFAQLEMMLATARERHPRVRQLAFNRLVADADGGEVTFHRFSNGGKSSSMFAATPRLQQQWPHVTEVSTVELRTSRLDTVLSEAGLRPEEVGFLVLDVQGAELLALKGAGRYLDFVEILQVEVSSEAIYEGGVLLPELHAHLSGLGFTSGGTARWHGDAVYHRPPIAGSRAFREPALAPASPPPARGPGRYRGQYGQDRFVHETFFPNQAKGVFFEAGVADGERISNTLFFERTLGWTGLLVEANPMFAERARQVRKAPVAHCALADVEEPMLFLDAGLLGGLVRHMPMQQVRQIERRAAREASLPELQLSWVRGRRLDNLLLEHGITHIDYLSLDLEGGEPAALATLDFAKVRVNVMTIEAKGPNKARLLAMLGTHGFRLHGEVKEDVVMVHETFTPL</sequence>
<keyword evidence="4" id="KW-1185">Reference proteome</keyword>
<protein>
    <recommendedName>
        <fullName evidence="2">Methyltransferase FkbM domain-containing protein</fullName>
    </recommendedName>
</protein>
<dbReference type="Pfam" id="PF05050">
    <property type="entry name" value="Methyltransf_21"/>
    <property type="match status" value="2"/>
</dbReference>
<dbReference type="Gene3D" id="3.40.50.150">
    <property type="entry name" value="Vaccinia Virus protein VP39"/>
    <property type="match status" value="2"/>
</dbReference>
<dbReference type="InterPro" id="IPR053202">
    <property type="entry name" value="EGF_Rcpt_Signaling_Reg"/>
</dbReference>
<dbReference type="PANTHER" id="PTHR34009:SF2">
    <property type="entry name" value="PROTEIN STAR"/>
    <property type="match status" value="1"/>
</dbReference>
<dbReference type="SUPFAM" id="SSF53335">
    <property type="entry name" value="S-adenosyl-L-methionine-dependent methyltransferases"/>
    <property type="match status" value="2"/>
</dbReference>
<evidence type="ECO:0000256" key="1">
    <source>
        <dbReference type="SAM" id="MobiDB-lite"/>
    </source>
</evidence>
<dbReference type="InterPro" id="IPR029063">
    <property type="entry name" value="SAM-dependent_MTases_sf"/>
</dbReference>
<gene>
    <name evidence="3" type="ORF">Rmf_29090</name>
</gene>
<name>A0ABN6P6N5_9PROT</name>
<evidence type="ECO:0000259" key="2">
    <source>
        <dbReference type="Pfam" id="PF05050"/>
    </source>
</evidence>
<proteinExistence type="predicted"/>
<reference evidence="3 4" key="1">
    <citation type="journal article" date="2016" name="Microbes Environ.">
        <title>Phylogenetically diverse aerobic anoxygenic phototrophic bacteria isolated from epilithic biofilms in Tama river, Japan.</title>
        <authorList>
            <person name="Hirose S."/>
            <person name="Matsuura K."/>
            <person name="Haruta S."/>
        </authorList>
    </citation>
    <scope>NUCLEOTIDE SEQUENCE [LARGE SCALE GENOMIC DNA]</scope>
    <source>
        <strain evidence="3 4">S08</strain>
    </source>
</reference>
<organism evidence="3 4">
    <name type="scientific">Roseomonas fluvialis</name>
    <dbReference type="NCBI Taxonomy" id="1750527"/>
    <lineage>
        <taxon>Bacteria</taxon>
        <taxon>Pseudomonadati</taxon>
        <taxon>Pseudomonadota</taxon>
        <taxon>Alphaproteobacteria</taxon>
        <taxon>Acetobacterales</taxon>
        <taxon>Roseomonadaceae</taxon>
        <taxon>Roseomonas</taxon>
    </lineage>
</organism>
<evidence type="ECO:0000313" key="4">
    <source>
        <dbReference type="Proteomes" id="UP000831327"/>
    </source>
</evidence>
<dbReference type="PANTHER" id="PTHR34009">
    <property type="entry name" value="PROTEIN STAR"/>
    <property type="match status" value="1"/>
</dbReference>
<dbReference type="NCBIfam" id="TIGR01444">
    <property type="entry name" value="fkbM_fam"/>
    <property type="match status" value="1"/>
</dbReference>